<keyword evidence="2 5" id="KW-0479">Metal-binding</keyword>
<proteinExistence type="inferred from homology"/>
<evidence type="ECO:0000259" key="6">
    <source>
        <dbReference type="SMART" id="SM00922"/>
    </source>
</evidence>
<dbReference type="Proteomes" id="UP001597102">
    <property type="component" value="Unassembled WGS sequence"/>
</dbReference>
<dbReference type="InterPro" id="IPR034603">
    <property type="entry name" value="Dipeptide_epimerase"/>
</dbReference>
<dbReference type="PANTHER" id="PTHR48080:SF3">
    <property type="entry name" value="ENOLASE SUPERFAMILY MEMBER DDB_G0284701"/>
    <property type="match status" value="1"/>
</dbReference>
<organism evidence="7 8">
    <name type="scientific">Methyloligella solikamskensis</name>
    <dbReference type="NCBI Taxonomy" id="1177756"/>
    <lineage>
        <taxon>Bacteria</taxon>
        <taxon>Pseudomonadati</taxon>
        <taxon>Pseudomonadota</taxon>
        <taxon>Alphaproteobacteria</taxon>
        <taxon>Hyphomicrobiales</taxon>
        <taxon>Hyphomicrobiaceae</taxon>
        <taxon>Methyloligella</taxon>
    </lineage>
</organism>
<evidence type="ECO:0000256" key="5">
    <source>
        <dbReference type="RuleBase" id="RU366006"/>
    </source>
</evidence>
<dbReference type="Pfam" id="PF02746">
    <property type="entry name" value="MR_MLE_N"/>
    <property type="match status" value="1"/>
</dbReference>
<dbReference type="Pfam" id="PF13378">
    <property type="entry name" value="MR_MLE_C"/>
    <property type="match status" value="1"/>
</dbReference>
<dbReference type="SFLD" id="SFLDG00180">
    <property type="entry name" value="muconate_cycloisomerase"/>
    <property type="match status" value="1"/>
</dbReference>
<dbReference type="SFLD" id="SFLDS00001">
    <property type="entry name" value="Enolase"/>
    <property type="match status" value="1"/>
</dbReference>
<dbReference type="InterPro" id="IPR029065">
    <property type="entry name" value="Enolase_C-like"/>
</dbReference>
<dbReference type="SMART" id="SM00922">
    <property type="entry name" value="MR_MLE"/>
    <property type="match status" value="1"/>
</dbReference>
<gene>
    <name evidence="7" type="primary">dgcA</name>
    <name evidence="7" type="ORF">ACFQ2F_11185</name>
</gene>
<keyword evidence="8" id="KW-1185">Reference proteome</keyword>
<evidence type="ECO:0000256" key="4">
    <source>
        <dbReference type="ARBA" id="ARBA00023235"/>
    </source>
</evidence>
<comment type="similarity">
    <text evidence="1 5">Belongs to the mandelate racemase/muconate lactonizing enzyme family.</text>
</comment>
<dbReference type="SUPFAM" id="SSF51604">
    <property type="entry name" value="Enolase C-terminal domain-like"/>
    <property type="match status" value="1"/>
</dbReference>
<keyword evidence="4 5" id="KW-0413">Isomerase</keyword>
<accession>A0ABW3JC30</accession>
<dbReference type="EMBL" id="JBHTJO010000001">
    <property type="protein sequence ID" value="MFD0987659.1"/>
    <property type="molecule type" value="Genomic_DNA"/>
</dbReference>
<dbReference type="InterPro" id="IPR034593">
    <property type="entry name" value="DgoD-like"/>
</dbReference>
<evidence type="ECO:0000313" key="7">
    <source>
        <dbReference type="EMBL" id="MFD0987659.1"/>
    </source>
</evidence>
<feature type="domain" description="Mandelate racemase/muconate lactonizing enzyme C-terminal" evidence="6">
    <location>
        <begin position="140"/>
        <end position="231"/>
    </location>
</feature>
<dbReference type="SUPFAM" id="SSF54826">
    <property type="entry name" value="Enolase N-terminal domain-like"/>
    <property type="match status" value="1"/>
</dbReference>
<dbReference type="InterPro" id="IPR013342">
    <property type="entry name" value="Mandelate_racemase_C"/>
</dbReference>
<reference evidence="8" key="1">
    <citation type="journal article" date="2019" name="Int. J. Syst. Evol. Microbiol.">
        <title>The Global Catalogue of Microorganisms (GCM) 10K type strain sequencing project: providing services to taxonomists for standard genome sequencing and annotation.</title>
        <authorList>
            <consortium name="The Broad Institute Genomics Platform"/>
            <consortium name="The Broad Institute Genome Sequencing Center for Infectious Disease"/>
            <person name="Wu L."/>
            <person name="Ma J."/>
        </authorList>
    </citation>
    <scope>NUCLEOTIDE SEQUENCE [LARGE SCALE GENOMIC DNA]</scope>
    <source>
        <strain evidence="8">CCUG 61697</strain>
    </source>
</reference>
<keyword evidence="3 5" id="KW-0460">Magnesium</keyword>
<dbReference type="PANTHER" id="PTHR48080">
    <property type="entry name" value="D-GALACTONATE DEHYDRATASE-RELATED"/>
    <property type="match status" value="1"/>
</dbReference>
<sequence length="336" mass="35344">MVSEDGAIGRPPRLAVVTERWPIAGGFSISRGSKDFAEVAVATLGDGSAIGRGECVPYARYGETMEGVVSDIHRAGAQLTGIDDRARLQDLLPPGAARNALDCALWDLEAKRRGTTVPALAGRPALQAVETAFTISLDTPEAMAAKAKAASDYPLLKLKLGGDGDEARLAAIRAAVPSARLIADANEAWRPDHFESLMGAAEAAKVELIEQPLPAGDDAMLKDLPRPVPLCADESVHDREGLAALAGRYDAINIKLDKTGGLTEALELLEAARSHDLKIMVGCMVATSLAMAPAMLVAQGANWVDLDGPLLLAEDRPHSLAYRDGKLQPPAPALWG</sequence>
<evidence type="ECO:0000313" key="8">
    <source>
        <dbReference type="Proteomes" id="UP001597102"/>
    </source>
</evidence>
<dbReference type="InterPro" id="IPR013341">
    <property type="entry name" value="Mandelate_racemase_N_dom"/>
</dbReference>
<name>A0ABW3JC30_9HYPH</name>
<dbReference type="InterPro" id="IPR029017">
    <property type="entry name" value="Enolase-like_N"/>
</dbReference>
<comment type="caution">
    <text evidence="7">The sequence shown here is derived from an EMBL/GenBank/DDBJ whole genome shotgun (WGS) entry which is preliminary data.</text>
</comment>
<dbReference type="Gene3D" id="3.30.390.10">
    <property type="entry name" value="Enolase-like, N-terminal domain"/>
    <property type="match status" value="1"/>
</dbReference>
<dbReference type="Gene3D" id="3.20.20.120">
    <property type="entry name" value="Enolase-like C-terminal domain"/>
    <property type="match status" value="1"/>
</dbReference>
<dbReference type="CDD" id="cd03319">
    <property type="entry name" value="L-Ala-DL-Glu_epimerase"/>
    <property type="match status" value="1"/>
</dbReference>
<dbReference type="SFLD" id="SFLDF00010">
    <property type="entry name" value="dipeptide_epimerase"/>
    <property type="match status" value="1"/>
</dbReference>
<dbReference type="NCBIfam" id="NF042940">
    <property type="entry name" value="racemase_DgcA"/>
    <property type="match status" value="1"/>
</dbReference>
<evidence type="ECO:0000256" key="1">
    <source>
        <dbReference type="ARBA" id="ARBA00008031"/>
    </source>
</evidence>
<dbReference type="InterPro" id="IPR036849">
    <property type="entry name" value="Enolase-like_C_sf"/>
</dbReference>
<evidence type="ECO:0000256" key="2">
    <source>
        <dbReference type="ARBA" id="ARBA00022723"/>
    </source>
</evidence>
<protein>
    <recommendedName>
        <fullName evidence="5">Dipeptide epimerase</fullName>
        <ecNumber evidence="5">5.1.1.-</ecNumber>
    </recommendedName>
</protein>
<comment type="cofactor">
    <cofactor evidence="5">
        <name>Mg(2+)</name>
        <dbReference type="ChEBI" id="CHEBI:18420"/>
    </cofactor>
    <text evidence="5">Binds 1 Mg(2+) ion per subunit.</text>
</comment>
<evidence type="ECO:0000256" key="3">
    <source>
        <dbReference type="ARBA" id="ARBA00022842"/>
    </source>
</evidence>
<dbReference type="RefSeq" id="WP_379089859.1">
    <property type="nucleotide sequence ID" value="NZ_JBHTJO010000001.1"/>
</dbReference>
<dbReference type="EC" id="5.1.1.-" evidence="5"/>